<organism evidence="2 3">
    <name type="scientific">Cymbomonas tetramitiformis</name>
    <dbReference type="NCBI Taxonomy" id="36881"/>
    <lineage>
        <taxon>Eukaryota</taxon>
        <taxon>Viridiplantae</taxon>
        <taxon>Chlorophyta</taxon>
        <taxon>Pyramimonadophyceae</taxon>
        <taxon>Pyramimonadales</taxon>
        <taxon>Pyramimonadaceae</taxon>
        <taxon>Cymbomonas</taxon>
    </lineage>
</organism>
<protein>
    <submittedName>
        <fullName evidence="2">Uncharacterized protein</fullName>
    </submittedName>
</protein>
<dbReference type="Proteomes" id="UP001190700">
    <property type="component" value="Unassembled WGS sequence"/>
</dbReference>
<name>A0AAE0CD61_9CHLO</name>
<accession>A0AAE0CD61</accession>
<comment type="caution">
    <text evidence="2">The sequence shown here is derived from an EMBL/GenBank/DDBJ whole genome shotgun (WGS) entry which is preliminary data.</text>
</comment>
<evidence type="ECO:0000313" key="1">
    <source>
        <dbReference type="EMBL" id="KAK3251197.1"/>
    </source>
</evidence>
<dbReference type="EMBL" id="LGRX02026192">
    <property type="protein sequence ID" value="KAK3251197.1"/>
    <property type="molecule type" value="Genomic_DNA"/>
</dbReference>
<evidence type="ECO:0000313" key="3">
    <source>
        <dbReference type="Proteomes" id="UP001190700"/>
    </source>
</evidence>
<proteinExistence type="predicted"/>
<dbReference type="EMBL" id="LGRX02025107">
    <property type="protein sequence ID" value="KAK3252898.1"/>
    <property type="molecule type" value="Genomic_DNA"/>
</dbReference>
<evidence type="ECO:0000313" key="2">
    <source>
        <dbReference type="EMBL" id="KAK3252898.1"/>
    </source>
</evidence>
<reference evidence="2 3" key="1">
    <citation type="journal article" date="2015" name="Genome Biol. Evol.">
        <title>Comparative Genomics of a Bacterivorous Green Alga Reveals Evolutionary Causalities and Consequences of Phago-Mixotrophic Mode of Nutrition.</title>
        <authorList>
            <person name="Burns J.A."/>
            <person name="Paasch A."/>
            <person name="Narechania A."/>
            <person name="Kim E."/>
        </authorList>
    </citation>
    <scope>NUCLEOTIDE SEQUENCE [LARGE SCALE GENOMIC DNA]</scope>
    <source>
        <strain evidence="2">PLY_AMNH</strain>
    </source>
</reference>
<gene>
    <name evidence="2" type="ORF">CYMTET_37827</name>
    <name evidence="1" type="ORF">CYMTET_39449</name>
</gene>
<reference evidence="2" key="2">
    <citation type="submission" date="2023-06" db="EMBL/GenBank/DDBJ databases">
        <title>Long-read-based genome assembly of the green algal bacterivore Cymbomonas tetramitiformis.</title>
        <authorList>
            <person name="Gyaltshen Y."/>
            <person name="Rozenberg A."/>
            <person name="Paasch A."/>
            <person name="Burns J.A."/>
            <person name="Warring S."/>
            <person name="Larson R."/>
            <person name="Maurer-Alcala X."/>
            <person name="Dacks J."/>
            <person name="Kim E."/>
        </authorList>
    </citation>
    <scope>NUCLEOTIDE SEQUENCE</scope>
    <source>
        <strain evidence="2">PLY_AMNH</strain>
    </source>
</reference>
<dbReference type="AlphaFoldDB" id="A0AAE0CD61"/>
<keyword evidence="3" id="KW-1185">Reference proteome</keyword>
<sequence length="158" mass="18535">MTTPSGVPTCTYVDKQDFKKSFKIIYLRNDRILKVRFKTRRWTRNICEEPRLNTRGDARTFTVTTSVNVEWKICGYGANDSLRRVRDIVLACAAVPPWISCRLNRAQKREWQNYFRFPGAQYSEEENMNAEDYFGRHEHRVHLLLNTNEAGQVEGVSI</sequence>